<dbReference type="Pfam" id="PF07519">
    <property type="entry name" value="Tannase"/>
    <property type="match status" value="1"/>
</dbReference>
<dbReference type="InterPro" id="IPR011118">
    <property type="entry name" value="Tannase/feruloyl_esterase"/>
</dbReference>
<dbReference type="EC" id="3.1.1.-" evidence="8"/>
<dbReference type="Proteomes" id="UP000799779">
    <property type="component" value="Unassembled WGS sequence"/>
</dbReference>
<evidence type="ECO:0000256" key="7">
    <source>
        <dbReference type="ARBA" id="ARBA00023157"/>
    </source>
</evidence>
<proteinExistence type="inferred from homology"/>
<dbReference type="GO" id="GO:0046872">
    <property type="term" value="F:metal ion binding"/>
    <property type="evidence" value="ECO:0007669"/>
    <property type="project" value="UniProtKB-KW"/>
</dbReference>
<accession>A0A6A5WXW5</accession>
<evidence type="ECO:0000256" key="3">
    <source>
        <dbReference type="ARBA" id="ARBA00022723"/>
    </source>
</evidence>
<keyword evidence="4 8" id="KW-0732">Signal</keyword>
<keyword evidence="7" id="KW-1015">Disulfide bond</keyword>
<dbReference type="SUPFAM" id="SSF53474">
    <property type="entry name" value="alpha/beta-Hydrolases"/>
    <property type="match status" value="1"/>
</dbReference>
<dbReference type="EMBL" id="ML977577">
    <property type="protein sequence ID" value="KAF2002496.1"/>
    <property type="molecule type" value="Genomic_DNA"/>
</dbReference>
<protein>
    <recommendedName>
        <fullName evidence="8">Carboxylic ester hydrolase</fullName>
        <ecNumber evidence="8">3.1.1.-</ecNumber>
    </recommendedName>
</protein>
<keyword evidence="2" id="KW-0719">Serine esterase</keyword>
<evidence type="ECO:0000313" key="9">
    <source>
        <dbReference type="EMBL" id="KAF2002496.1"/>
    </source>
</evidence>
<dbReference type="PANTHER" id="PTHR33938:SF16">
    <property type="entry name" value="CARBOXYLIC ESTER HYDROLASE"/>
    <property type="match status" value="1"/>
</dbReference>
<dbReference type="Gene3D" id="3.40.50.1820">
    <property type="entry name" value="alpha/beta hydrolase"/>
    <property type="match status" value="1"/>
</dbReference>
<reference evidence="9" key="1">
    <citation type="journal article" date="2020" name="Stud. Mycol.">
        <title>101 Dothideomycetes genomes: a test case for predicting lifestyles and emergence of pathogens.</title>
        <authorList>
            <person name="Haridas S."/>
            <person name="Albert R."/>
            <person name="Binder M."/>
            <person name="Bloem J."/>
            <person name="Labutti K."/>
            <person name="Salamov A."/>
            <person name="Andreopoulos B."/>
            <person name="Baker S."/>
            <person name="Barry K."/>
            <person name="Bills G."/>
            <person name="Bluhm B."/>
            <person name="Cannon C."/>
            <person name="Castanera R."/>
            <person name="Culley D."/>
            <person name="Daum C."/>
            <person name="Ezra D."/>
            <person name="Gonzalez J."/>
            <person name="Henrissat B."/>
            <person name="Kuo A."/>
            <person name="Liang C."/>
            <person name="Lipzen A."/>
            <person name="Lutzoni F."/>
            <person name="Magnuson J."/>
            <person name="Mondo S."/>
            <person name="Nolan M."/>
            <person name="Ohm R."/>
            <person name="Pangilinan J."/>
            <person name="Park H.-J."/>
            <person name="Ramirez L."/>
            <person name="Alfaro M."/>
            <person name="Sun H."/>
            <person name="Tritt A."/>
            <person name="Yoshinaga Y."/>
            <person name="Zwiers L.-H."/>
            <person name="Turgeon B."/>
            <person name="Goodwin S."/>
            <person name="Spatafora J."/>
            <person name="Crous P."/>
            <person name="Grigoriev I."/>
        </authorList>
    </citation>
    <scope>NUCLEOTIDE SEQUENCE</scope>
    <source>
        <strain evidence="9">CBS 123094</strain>
    </source>
</reference>
<name>A0A6A5WXW5_9PLEO</name>
<dbReference type="InterPro" id="IPR029058">
    <property type="entry name" value="AB_hydrolase_fold"/>
</dbReference>
<keyword evidence="3" id="KW-0479">Metal-binding</keyword>
<evidence type="ECO:0000256" key="6">
    <source>
        <dbReference type="ARBA" id="ARBA00022837"/>
    </source>
</evidence>
<keyword evidence="10" id="KW-1185">Reference proteome</keyword>
<keyword evidence="5 8" id="KW-0378">Hydrolase</keyword>
<organism evidence="9 10">
    <name type="scientific">Amniculicola lignicola CBS 123094</name>
    <dbReference type="NCBI Taxonomy" id="1392246"/>
    <lineage>
        <taxon>Eukaryota</taxon>
        <taxon>Fungi</taxon>
        <taxon>Dikarya</taxon>
        <taxon>Ascomycota</taxon>
        <taxon>Pezizomycotina</taxon>
        <taxon>Dothideomycetes</taxon>
        <taxon>Pleosporomycetidae</taxon>
        <taxon>Pleosporales</taxon>
        <taxon>Amniculicolaceae</taxon>
        <taxon>Amniculicola</taxon>
    </lineage>
</organism>
<comment type="similarity">
    <text evidence="1 8">Belongs to the tannase family.</text>
</comment>
<dbReference type="AlphaFoldDB" id="A0A6A5WXW5"/>
<evidence type="ECO:0000256" key="8">
    <source>
        <dbReference type="RuleBase" id="RU361238"/>
    </source>
</evidence>
<evidence type="ECO:0000256" key="4">
    <source>
        <dbReference type="ARBA" id="ARBA00022729"/>
    </source>
</evidence>
<feature type="chain" id="PRO_5025715929" description="Carboxylic ester hydrolase" evidence="8">
    <location>
        <begin position="26"/>
        <end position="567"/>
    </location>
</feature>
<evidence type="ECO:0000313" key="10">
    <source>
        <dbReference type="Proteomes" id="UP000799779"/>
    </source>
</evidence>
<evidence type="ECO:0000256" key="5">
    <source>
        <dbReference type="ARBA" id="ARBA00022801"/>
    </source>
</evidence>
<dbReference type="OrthoDB" id="3039123at2759"/>
<evidence type="ECO:0000256" key="1">
    <source>
        <dbReference type="ARBA" id="ARBA00006249"/>
    </source>
</evidence>
<feature type="signal peptide" evidence="8">
    <location>
        <begin position="1"/>
        <end position="25"/>
    </location>
</feature>
<sequence length="567" mass="61721">MRSYALTAWVATTTALAINSSTTLASLCTTDYIVSTLPSNLTGITIDSTSVTANAVYDAVSTGQASFPDSVYDYCEVNFAYTNTKSLRVQVVYWMPAPGSFKNRYQTQAGAGYATTLPNTRGAGVSYGAATGGTDGGFGSFSTNFDAVALNADGTINNDLYEMFAYQSASECTLVGKAFTSNFYAMGSTKLYTYYQGCSEGGRNAWSQAQNYGAMYDGIIIGAPALRYGQQQVIHLYSNVVEHTLNYYPYPCEIQVIVNETISNCDALDGKIDGVVSRTDLCLLNYNISASLGKPFDCYFNNQGNVSAEGIAVAQKILDGVHKSDGTLAYISYQPSAQFDDATTVYDWDTNTWGLSISQKAGEWIARFLEKQIGATNLPNLDNVTYDTMADWMSQGMWEFPALQTNNPNLAAMRDSGGKILVYHGEVDPSVPTGSSVHFHESIRSLMYPGLSLDESNAEMAPWLQLYLVPGAAHCAPSGAQANGPYPQTNMGVMIDWVENGKVPTTLNATHLGGDNKGANQQLCQWPKRPLWTDGGETLTCVFDQESYETWVYDFNAYLPYLEDPLY</sequence>
<keyword evidence="6" id="KW-0106">Calcium</keyword>
<gene>
    <name evidence="9" type="ORF">P154DRAFT_488503</name>
</gene>
<dbReference type="PANTHER" id="PTHR33938">
    <property type="entry name" value="FERULOYL ESTERASE B-RELATED"/>
    <property type="match status" value="1"/>
</dbReference>
<evidence type="ECO:0000256" key="2">
    <source>
        <dbReference type="ARBA" id="ARBA00022487"/>
    </source>
</evidence>
<dbReference type="GO" id="GO:0030600">
    <property type="term" value="F:feruloyl esterase activity"/>
    <property type="evidence" value="ECO:0007669"/>
    <property type="project" value="UniProtKB-ARBA"/>
</dbReference>